<reference evidence="3 4" key="2">
    <citation type="submission" date="2019-01" db="EMBL/GenBank/DDBJ databases">
        <title>A chromosome length genome reference of the Java medaka (oryzias javanicus).</title>
        <authorList>
            <person name="Herpin A."/>
            <person name="Takehana Y."/>
            <person name="Naruse K."/>
            <person name="Ansai S."/>
            <person name="Kawaguchi M."/>
        </authorList>
    </citation>
    <scope>NUCLEOTIDE SEQUENCE [LARGE SCALE GENOMIC DNA]</scope>
    <source>
        <strain evidence="3">RS831</strain>
        <tissue evidence="3">Whole body</tissue>
    </source>
</reference>
<evidence type="ECO:0000256" key="1">
    <source>
        <dbReference type="SAM" id="Phobius"/>
    </source>
</evidence>
<dbReference type="InterPro" id="IPR003599">
    <property type="entry name" value="Ig_sub"/>
</dbReference>
<dbReference type="Gene3D" id="2.60.40.10">
    <property type="entry name" value="Immunoglobulins"/>
    <property type="match status" value="3"/>
</dbReference>
<dbReference type="InterPro" id="IPR007110">
    <property type="entry name" value="Ig-like_dom"/>
</dbReference>
<evidence type="ECO:0000313" key="3">
    <source>
        <dbReference type="EMBL" id="RVE58938.1"/>
    </source>
</evidence>
<feature type="domain" description="Ig-like" evidence="2">
    <location>
        <begin position="277"/>
        <end position="357"/>
    </location>
</feature>
<dbReference type="EMBL" id="CM012456">
    <property type="protein sequence ID" value="RVE58938.1"/>
    <property type="molecule type" value="Genomic_DNA"/>
</dbReference>
<dbReference type="PANTHER" id="PTHR46484">
    <property type="entry name" value="SI:CH211-171H4.5-RELATED"/>
    <property type="match status" value="1"/>
</dbReference>
<name>A0A3S2P6W9_ORYJA</name>
<organism evidence="3 4">
    <name type="scientific">Oryzias javanicus</name>
    <name type="common">Javanese ricefish</name>
    <name type="synonym">Aplocheilus javanicus</name>
    <dbReference type="NCBI Taxonomy" id="123683"/>
    <lineage>
        <taxon>Eukaryota</taxon>
        <taxon>Metazoa</taxon>
        <taxon>Chordata</taxon>
        <taxon>Craniata</taxon>
        <taxon>Vertebrata</taxon>
        <taxon>Euteleostomi</taxon>
        <taxon>Actinopterygii</taxon>
        <taxon>Neopterygii</taxon>
        <taxon>Teleostei</taxon>
        <taxon>Neoteleostei</taxon>
        <taxon>Acanthomorphata</taxon>
        <taxon>Ovalentaria</taxon>
        <taxon>Atherinomorphae</taxon>
        <taxon>Beloniformes</taxon>
        <taxon>Adrianichthyidae</taxon>
        <taxon>Oryziinae</taxon>
        <taxon>Oryzias</taxon>
    </lineage>
</organism>
<feature type="domain" description="Ig-like" evidence="2">
    <location>
        <begin position="178"/>
        <end position="272"/>
    </location>
</feature>
<keyword evidence="1" id="KW-1133">Transmembrane helix</keyword>
<keyword evidence="1" id="KW-0812">Transmembrane</keyword>
<dbReference type="PANTHER" id="PTHR46484:SF8">
    <property type="entry name" value="B-CELL RECEPTOR CD22-LIKE-RELATED"/>
    <property type="match status" value="1"/>
</dbReference>
<dbReference type="AlphaFoldDB" id="A0A3S2P6W9"/>
<evidence type="ECO:0000313" key="4">
    <source>
        <dbReference type="Proteomes" id="UP000283210"/>
    </source>
</evidence>
<proteinExistence type="predicted"/>
<dbReference type="OrthoDB" id="6250964at2759"/>
<keyword evidence="1" id="KW-0472">Membrane</keyword>
<keyword evidence="4" id="KW-1185">Reference proteome</keyword>
<feature type="transmembrane region" description="Helical" evidence="1">
    <location>
        <begin position="368"/>
        <end position="393"/>
    </location>
</feature>
<dbReference type="PROSITE" id="PS50835">
    <property type="entry name" value="IG_LIKE"/>
    <property type="match status" value="2"/>
</dbReference>
<dbReference type="InterPro" id="IPR013783">
    <property type="entry name" value="Ig-like_fold"/>
</dbReference>
<dbReference type="InterPro" id="IPR036179">
    <property type="entry name" value="Ig-like_dom_sf"/>
</dbReference>
<reference evidence="3 4" key="1">
    <citation type="submission" date="2018-11" db="EMBL/GenBank/DDBJ databases">
        <authorList>
            <person name="Lopez-Roques C."/>
            <person name="Donnadieu C."/>
            <person name="Bouchez O."/>
            <person name="Klopp C."/>
            <person name="Cabau C."/>
            <person name="Zahm M."/>
        </authorList>
    </citation>
    <scope>NUCLEOTIDE SEQUENCE [LARGE SCALE GENOMIC DNA]</scope>
    <source>
        <strain evidence="3">RS831</strain>
        <tissue evidence="3">Whole body</tissue>
    </source>
</reference>
<sequence>MNGPSCTLFRLPLVGVFQSLKMRDSLMIAVSVNVLTITTLVNVLIDPGVVADCGPSHLFLTAPKRIEALNGSCLQIPCSYSVPTERGFDATKPIAGLWLNNTNFNDKKNVVFNSNQAHNIYPINITGDLTKKNCTTLFLNVLQKYTNNYFFRIENKKFKATAVCDPLYIEVQESAWSPSIEIPADLKEEESVTVTCSAYTPCPQFPPELTWNLQTDSQRQTEENSDLSFTSKIQTTITLSDAHDGFTINCSVSYPVDKEKNVKTAETQQTLNVLYAPKDTSVSISPLGLVPVGSWVNLTCSSRANPPHISFSWFKIGKEGDIKVADVDFYSFNATENAEYHCIATNRVGNQTSEVVALRIKEPSDESLPLGAILGGGVVLICLIICSLALLCWRRKNSTARPKQAPTRGNLSVEVESTKEENIHYGEIKFARKTPTRSAQISREEVDTIYAQVKL</sequence>
<dbReference type="SMART" id="SM00409">
    <property type="entry name" value="IG"/>
    <property type="match status" value="3"/>
</dbReference>
<accession>A0A3S2P6W9</accession>
<protein>
    <recommendedName>
        <fullName evidence="2">Ig-like domain-containing protein</fullName>
    </recommendedName>
</protein>
<dbReference type="SUPFAM" id="SSF48726">
    <property type="entry name" value="Immunoglobulin"/>
    <property type="match status" value="2"/>
</dbReference>
<dbReference type="Proteomes" id="UP000283210">
    <property type="component" value="Chromosome 20"/>
</dbReference>
<gene>
    <name evidence="3" type="ORF">OJAV_G00199330</name>
</gene>
<evidence type="ECO:0000259" key="2">
    <source>
        <dbReference type="PROSITE" id="PS50835"/>
    </source>
</evidence>